<reference evidence="1 2" key="1">
    <citation type="journal article" date="2021" name="Nat. Plants">
        <title>The Taxus genome provides insights into paclitaxel biosynthesis.</title>
        <authorList>
            <person name="Xiong X."/>
            <person name="Gou J."/>
            <person name="Liao Q."/>
            <person name="Li Y."/>
            <person name="Zhou Q."/>
            <person name="Bi G."/>
            <person name="Li C."/>
            <person name="Du R."/>
            <person name="Wang X."/>
            <person name="Sun T."/>
            <person name="Guo L."/>
            <person name="Liang H."/>
            <person name="Lu P."/>
            <person name="Wu Y."/>
            <person name="Zhang Z."/>
            <person name="Ro D.K."/>
            <person name="Shang Y."/>
            <person name="Huang S."/>
            <person name="Yan J."/>
        </authorList>
    </citation>
    <scope>NUCLEOTIDE SEQUENCE [LARGE SCALE GENOMIC DNA]</scope>
    <source>
        <strain evidence="1">Ta-2019</strain>
    </source>
</reference>
<feature type="non-terminal residue" evidence="1">
    <location>
        <position position="50"/>
    </location>
</feature>
<gene>
    <name evidence="1" type="ORF">KI387_039705</name>
</gene>
<sequence length="50" mass="5318">SWACKKQQAIALSSSEAEYMGSGYNESVDSLASTVIDRVSIPTGFTNCTL</sequence>
<evidence type="ECO:0000313" key="1">
    <source>
        <dbReference type="EMBL" id="KAH9296117.1"/>
    </source>
</evidence>
<dbReference type="AlphaFoldDB" id="A0AA38C8U1"/>
<evidence type="ECO:0000313" key="2">
    <source>
        <dbReference type="Proteomes" id="UP000824469"/>
    </source>
</evidence>
<keyword evidence="2" id="KW-1185">Reference proteome</keyword>
<dbReference type="Proteomes" id="UP000824469">
    <property type="component" value="Unassembled WGS sequence"/>
</dbReference>
<feature type="non-terminal residue" evidence="1">
    <location>
        <position position="1"/>
    </location>
</feature>
<dbReference type="EMBL" id="JAHRHJ020000011">
    <property type="protein sequence ID" value="KAH9296117.1"/>
    <property type="molecule type" value="Genomic_DNA"/>
</dbReference>
<protein>
    <submittedName>
        <fullName evidence="1">Uncharacterized protein</fullName>
    </submittedName>
</protein>
<name>A0AA38C8U1_TAXCH</name>
<organism evidence="1 2">
    <name type="scientific">Taxus chinensis</name>
    <name type="common">Chinese yew</name>
    <name type="synonym">Taxus wallichiana var. chinensis</name>
    <dbReference type="NCBI Taxonomy" id="29808"/>
    <lineage>
        <taxon>Eukaryota</taxon>
        <taxon>Viridiplantae</taxon>
        <taxon>Streptophyta</taxon>
        <taxon>Embryophyta</taxon>
        <taxon>Tracheophyta</taxon>
        <taxon>Spermatophyta</taxon>
        <taxon>Pinopsida</taxon>
        <taxon>Pinidae</taxon>
        <taxon>Conifers II</taxon>
        <taxon>Cupressales</taxon>
        <taxon>Taxaceae</taxon>
        <taxon>Taxus</taxon>
    </lineage>
</organism>
<proteinExistence type="predicted"/>
<comment type="caution">
    <text evidence="1">The sequence shown here is derived from an EMBL/GenBank/DDBJ whole genome shotgun (WGS) entry which is preliminary data.</text>
</comment>
<accession>A0AA38C8U1</accession>